<reference evidence="2 3" key="1">
    <citation type="journal article" date="2024" name="Commun. Biol.">
        <title>Comparative genomic analysis of thermophilic fungi reveals convergent evolutionary adaptations and gene losses.</title>
        <authorList>
            <person name="Steindorff A.S."/>
            <person name="Aguilar-Pontes M.V."/>
            <person name="Robinson A.J."/>
            <person name="Andreopoulos B."/>
            <person name="LaButti K."/>
            <person name="Kuo A."/>
            <person name="Mondo S."/>
            <person name="Riley R."/>
            <person name="Otillar R."/>
            <person name="Haridas S."/>
            <person name="Lipzen A."/>
            <person name="Grimwood J."/>
            <person name="Schmutz J."/>
            <person name="Clum A."/>
            <person name="Reid I.D."/>
            <person name="Moisan M.C."/>
            <person name="Butler G."/>
            <person name="Nguyen T.T.M."/>
            <person name="Dewar K."/>
            <person name="Conant G."/>
            <person name="Drula E."/>
            <person name="Henrissat B."/>
            <person name="Hansel C."/>
            <person name="Singer S."/>
            <person name="Hutchinson M.I."/>
            <person name="de Vries R.P."/>
            <person name="Natvig D.O."/>
            <person name="Powell A.J."/>
            <person name="Tsang A."/>
            <person name="Grigoriev I.V."/>
        </authorList>
    </citation>
    <scope>NUCLEOTIDE SEQUENCE [LARGE SCALE GENOMIC DNA]</scope>
    <source>
        <strain evidence="2 3">CBS 494.80</strain>
    </source>
</reference>
<accession>A0ABR4CKM4</accession>
<feature type="compositionally biased region" description="Low complexity" evidence="1">
    <location>
        <begin position="88"/>
        <end position="120"/>
    </location>
</feature>
<feature type="compositionally biased region" description="Basic residues" evidence="1">
    <location>
        <begin position="47"/>
        <end position="62"/>
    </location>
</feature>
<keyword evidence="3" id="KW-1185">Reference proteome</keyword>
<evidence type="ECO:0000313" key="2">
    <source>
        <dbReference type="EMBL" id="KAL2070330.1"/>
    </source>
</evidence>
<name>A0ABR4CKM4_9HELO</name>
<evidence type="ECO:0000313" key="3">
    <source>
        <dbReference type="Proteomes" id="UP001595075"/>
    </source>
</evidence>
<gene>
    <name evidence="2" type="ORF">VTL71DRAFT_13356</name>
</gene>
<evidence type="ECO:0000256" key="1">
    <source>
        <dbReference type="SAM" id="MobiDB-lite"/>
    </source>
</evidence>
<comment type="caution">
    <text evidence="2">The sequence shown here is derived from an EMBL/GenBank/DDBJ whole genome shotgun (WGS) entry which is preliminary data.</text>
</comment>
<sequence>MPSKSSQTMKQSSLSSTTTITKKRRASSSSSQPAAKKARVEEEMSKKSKKGKKVKKSKKAKKGPACETCRKKKIKCAHRLELVSVTNTPSATDPSSSSTTTTANQSSSSAAAAPPKAAEASKLEPLASPAKLDEEGNATEAVRRRIWADRQKYTIQFTEEDWHREPVWASRVFGGFEGAEERLLPPSSSRV</sequence>
<proteinExistence type="predicted"/>
<dbReference type="EMBL" id="JAZHXI010000006">
    <property type="protein sequence ID" value="KAL2070330.1"/>
    <property type="molecule type" value="Genomic_DNA"/>
</dbReference>
<protein>
    <recommendedName>
        <fullName evidence="4">Zn(2)-C6 fungal-type domain-containing protein</fullName>
    </recommendedName>
</protein>
<feature type="region of interest" description="Disordered" evidence="1">
    <location>
        <begin position="1"/>
        <end position="139"/>
    </location>
</feature>
<evidence type="ECO:0008006" key="4">
    <source>
        <dbReference type="Google" id="ProtNLM"/>
    </source>
</evidence>
<dbReference type="Proteomes" id="UP001595075">
    <property type="component" value="Unassembled WGS sequence"/>
</dbReference>
<organism evidence="2 3">
    <name type="scientific">Oculimacula yallundae</name>
    <dbReference type="NCBI Taxonomy" id="86028"/>
    <lineage>
        <taxon>Eukaryota</taxon>
        <taxon>Fungi</taxon>
        <taxon>Dikarya</taxon>
        <taxon>Ascomycota</taxon>
        <taxon>Pezizomycotina</taxon>
        <taxon>Leotiomycetes</taxon>
        <taxon>Helotiales</taxon>
        <taxon>Ploettnerulaceae</taxon>
        <taxon>Oculimacula</taxon>
    </lineage>
</organism>
<feature type="compositionally biased region" description="Low complexity" evidence="1">
    <location>
        <begin position="1"/>
        <end position="20"/>
    </location>
</feature>